<accession>A0A412G2D6</accession>
<dbReference type="Proteomes" id="UP000491168">
    <property type="component" value="Unassembled WGS sequence"/>
</dbReference>
<evidence type="ECO:0000313" key="7">
    <source>
        <dbReference type="Proteomes" id="UP000368418"/>
    </source>
</evidence>
<sequence length="107" mass="12836">MSTMQTELIIVSEYCHKCHIEPSFIELLEEGGLINVHTEGSEHYLLVSELPDVERYSRMYYDLSINMEGIDAIHHLLERMEEMKREMDSLRKQLTLYRKREIEDTDW</sequence>
<proteinExistence type="predicted"/>
<evidence type="ECO:0000313" key="9">
    <source>
        <dbReference type="Proteomes" id="UP000491168"/>
    </source>
</evidence>
<comment type="caution">
    <text evidence="5">The sequence shown here is derived from an EMBL/GenBank/DDBJ whole genome shotgun (WGS) entry which is preliminary data.</text>
</comment>
<evidence type="ECO:0000313" key="5">
    <source>
        <dbReference type="EMBL" id="RGR74578.1"/>
    </source>
</evidence>
<dbReference type="Gene3D" id="1.10.1660.10">
    <property type="match status" value="1"/>
</dbReference>
<evidence type="ECO:0000313" key="3">
    <source>
        <dbReference type="EMBL" id="KAA5490825.1"/>
    </source>
</evidence>
<evidence type="ECO:0000313" key="6">
    <source>
        <dbReference type="Proteomes" id="UP000284205"/>
    </source>
</evidence>
<protein>
    <recommendedName>
        <fullName evidence="10">MerR HTH family regulatory protein</fullName>
    </recommendedName>
</protein>
<keyword evidence="1" id="KW-0175">Coiled coil</keyword>
<reference evidence="5 6" key="1">
    <citation type="submission" date="2018-08" db="EMBL/GenBank/DDBJ databases">
        <title>A genome reference for cultivated species of the human gut microbiota.</title>
        <authorList>
            <person name="Zou Y."/>
            <person name="Xue W."/>
            <person name="Luo G."/>
        </authorList>
    </citation>
    <scope>NUCLEOTIDE SEQUENCE [LARGE SCALE GENOMIC DNA]</scope>
    <source>
        <strain evidence="5 6">AF24-29LB</strain>
    </source>
</reference>
<organism evidence="5 6">
    <name type="scientific">Bacteroides caccae</name>
    <dbReference type="NCBI Taxonomy" id="47678"/>
    <lineage>
        <taxon>Bacteria</taxon>
        <taxon>Pseudomonadati</taxon>
        <taxon>Bacteroidota</taxon>
        <taxon>Bacteroidia</taxon>
        <taxon>Bacteroidales</taxon>
        <taxon>Bacteroidaceae</taxon>
        <taxon>Bacteroides</taxon>
    </lineage>
</organism>
<evidence type="ECO:0000313" key="8">
    <source>
        <dbReference type="Proteomes" id="UP000475905"/>
    </source>
</evidence>
<dbReference type="EMBL" id="VVYP01000011">
    <property type="protein sequence ID" value="KAA5463429.1"/>
    <property type="molecule type" value="Genomic_DNA"/>
</dbReference>
<dbReference type="Proteomes" id="UP000475905">
    <property type="component" value="Unassembled WGS sequence"/>
</dbReference>
<evidence type="ECO:0008006" key="10">
    <source>
        <dbReference type="Google" id="ProtNLM"/>
    </source>
</evidence>
<evidence type="ECO:0000256" key="1">
    <source>
        <dbReference type="SAM" id="Coils"/>
    </source>
</evidence>
<dbReference type="Proteomes" id="UP000284205">
    <property type="component" value="Unassembled WGS sequence"/>
</dbReference>
<dbReference type="EMBL" id="QRUO01000001">
    <property type="protein sequence ID" value="RGR74578.1"/>
    <property type="molecule type" value="Genomic_DNA"/>
</dbReference>
<evidence type="ECO:0000313" key="4">
    <source>
        <dbReference type="EMBL" id="KAA5493559.1"/>
    </source>
</evidence>
<dbReference type="AlphaFoldDB" id="A0A412G2D6"/>
<dbReference type="EMBL" id="VVYF01000013">
    <property type="protein sequence ID" value="KAA5490825.1"/>
    <property type="molecule type" value="Genomic_DNA"/>
</dbReference>
<dbReference type="Proteomes" id="UP000368418">
    <property type="component" value="Unassembled WGS sequence"/>
</dbReference>
<evidence type="ECO:0000313" key="2">
    <source>
        <dbReference type="EMBL" id="KAA5463429.1"/>
    </source>
</evidence>
<dbReference type="KEGG" id="bcac:CGC64_17010"/>
<feature type="coiled-coil region" evidence="1">
    <location>
        <begin position="73"/>
        <end position="100"/>
    </location>
</feature>
<dbReference type="Pfam" id="PF13591">
    <property type="entry name" value="MerR_2"/>
    <property type="match status" value="1"/>
</dbReference>
<reference evidence="7 8" key="2">
    <citation type="journal article" date="2019" name="Nat. Med.">
        <title>A library of human gut bacterial isolates paired with longitudinal multiomics data enables mechanistic microbiome research.</title>
        <authorList>
            <person name="Poyet M."/>
            <person name="Groussin M."/>
            <person name="Gibbons S.M."/>
            <person name="Avila-Pacheco J."/>
            <person name="Jiang X."/>
            <person name="Kearney S.M."/>
            <person name="Perrotta A.R."/>
            <person name="Berdy B."/>
            <person name="Zhao S."/>
            <person name="Lieberman T.D."/>
            <person name="Swanson P.K."/>
            <person name="Smith M."/>
            <person name="Roesemann S."/>
            <person name="Alexander J.E."/>
            <person name="Rich S.A."/>
            <person name="Livny J."/>
            <person name="Vlamakis H."/>
            <person name="Clish C."/>
            <person name="Bullock K."/>
            <person name="Deik A."/>
            <person name="Scott J."/>
            <person name="Pierce K.A."/>
            <person name="Xavier R.J."/>
            <person name="Alm E.J."/>
        </authorList>
    </citation>
    <scope>NUCLEOTIDE SEQUENCE [LARGE SCALE GENOMIC DNA]</scope>
    <source>
        <strain evidence="4 7">BIOML-A19</strain>
        <strain evidence="3 9">BIOML-A21</strain>
        <strain evidence="2 8">BIOML-A31</strain>
    </source>
</reference>
<dbReference type="EMBL" id="VVYD01000032">
    <property type="protein sequence ID" value="KAA5493559.1"/>
    <property type="molecule type" value="Genomic_DNA"/>
</dbReference>
<name>A0A412G2D6_9BACE</name>
<gene>
    <name evidence="5" type="ORF">DWY26_02070</name>
    <name evidence="4" type="ORF">F2Y31_21415</name>
    <name evidence="3" type="ORF">F2Y35_13745</name>
    <name evidence="2" type="ORF">F2Y36_10590</name>
</gene>